<evidence type="ECO:0000313" key="10">
    <source>
        <dbReference type="EMBL" id="MER2493829.1"/>
    </source>
</evidence>
<keyword evidence="8" id="KW-0697">Rotamase</keyword>
<protein>
    <recommendedName>
        <fullName evidence="4">Peptidyl-prolyl cis-trans isomerase C</fullName>
    </recommendedName>
    <alternativeName>
        <fullName evidence="6">Parvulin</fullName>
    </alternativeName>
    <alternativeName>
        <fullName evidence="5">Rotamase C</fullName>
    </alternativeName>
</protein>
<dbReference type="PROSITE" id="PS50198">
    <property type="entry name" value="PPIC_PPIASE_2"/>
    <property type="match status" value="1"/>
</dbReference>
<accession>A0ABV1RLR1</accession>
<comment type="function">
    <text evidence="7">PPIases accelerate the folding of proteins. It prefers amino acid residues with hydrophobic side chains like leucine and phenylalanine in the P1 position of the peptides substrates.</text>
</comment>
<keyword evidence="3" id="KW-0963">Cytoplasm</keyword>
<evidence type="ECO:0000259" key="9">
    <source>
        <dbReference type="PROSITE" id="PS50198"/>
    </source>
</evidence>
<proteinExistence type="inferred from homology"/>
<evidence type="ECO:0000256" key="2">
    <source>
        <dbReference type="ARBA" id="ARBA00007656"/>
    </source>
</evidence>
<dbReference type="SUPFAM" id="SSF54534">
    <property type="entry name" value="FKBP-like"/>
    <property type="match status" value="1"/>
</dbReference>
<comment type="caution">
    <text evidence="10">The sequence shown here is derived from an EMBL/GenBank/DDBJ whole genome shotgun (WGS) entry which is preliminary data.</text>
</comment>
<dbReference type="PANTHER" id="PTHR43629:SF2">
    <property type="entry name" value="RHODANESE-LIKE_PPIC DOMAIN-CONTAINING PROTEIN 12, CHLOROPLASTIC"/>
    <property type="match status" value="1"/>
</dbReference>
<evidence type="ECO:0000256" key="8">
    <source>
        <dbReference type="PROSITE-ProRule" id="PRU00278"/>
    </source>
</evidence>
<dbReference type="Gene3D" id="3.10.50.40">
    <property type="match status" value="1"/>
</dbReference>
<dbReference type="InterPro" id="IPR000297">
    <property type="entry name" value="PPIase_PpiC"/>
</dbReference>
<name>A0ABV1RLR1_9ALTE</name>
<gene>
    <name evidence="10" type="ORF">ABS311_18290</name>
</gene>
<dbReference type="GO" id="GO:0003755">
    <property type="term" value="F:peptidyl-prolyl cis-trans isomerase activity"/>
    <property type="evidence" value="ECO:0007669"/>
    <property type="project" value="UniProtKB-EC"/>
</dbReference>
<keyword evidence="8 10" id="KW-0413">Isomerase</keyword>
<evidence type="ECO:0000256" key="1">
    <source>
        <dbReference type="ARBA" id="ARBA00004496"/>
    </source>
</evidence>
<keyword evidence="11" id="KW-1185">Reference proteome</keyword>
<dbReference type="EMBL" id="JBELOE010000270">
    <property type="protein sequence ID" value="MER2493829.1"/>
    <property type="molecule type" value="Genomic_DNA"/>
</dbReference>
<comment type="similarity">
    <text evidence="2">Belongs to the PpiC/parvulin rotamase family.</text>
</comment>
<evidence type="ECO:0000256" key="6">
    <source>
        <dbReference type="ARBA" id="ARBA00043072"/>
    </source>
</evidence>
<evidence type="ECO:0000313" key="11">
    <source>
        <dbReference type="Proteomes" id="UP001467690"/>
    </source>
</evidence>
<reference evidence="10 11" key="1">
    <citation type="submission" date="2024-06" db="EMBL/GenBank/DDBJ databases">
        <authorList>
            <person name="Chen R.Y."/>
        </authorList>
    </citation>
    <scope>NUCLEOTIDE SEQUENCE [LARGE SCALE GENOMIC DNA]</scope>
    <source>
        <strain evidence="10 11">D2</strain>
    </source>
</reference>
<dbReference type="PANTHER" id="PTHR43629">
    <property type="entry name" value="PEPTIDYL-PROLYL CIS-TRANS ISOMERASE"/>
    <property type="match status" value="1"/>
</dbReference>
<organism evidence="10 11">
    <name type="scientific">Catenovulum sediminis</name>
    <dbReference type="NCBI Taxonomy" id="1740262"/>
    <lineage>
        <taxon>Bacteria</taxon>
        <taxon>Pseudomonadati</taxon>
        <taxon>Pseudomonadota</taxon>
        <taxon>Gammaproteobacteria</taxon>
        <taxon>Alteromonadales</taxon>
        <taxon>Alteromonadaceae</taxon>
        <taxon>Catenovulum</taxon>
    </lineage>
</organism>
<dbReference type="Proteomes" id="UP001467690">
    <property type="component" value="Unassembled WGS sequence"/>
</dbReference>
<evidence type="ECO:0000256" key="7">
    <source>
        <dbReference type="ARBA" id="ARBA00046231"/>
    </source>
</evidence>
<evidence type="ECO:0000256" key="3">
    <source>
        <dbReference type="ARBA" id="ARBA00022490"/>
    </source>
</evidence>
<dbReference type="InterPro" id="IPR046357">
    <property type="entry name" value="PPIase_dom_sf"/>
</dbReference>
<evidence type="ECO:0000256" key="5">
    <source>
        <dbReference type="ARBA" id="ARBA00041926"/>
    </source>
</evidence>
<dbReference type="PROSITE" id="PS01096">
    <property type="entry name" value="PPIC_PPIASE_1"/>
    <property type="match status" value="1"/>
</dbReference>
<sequence>MVVYAGKKRSGKQMFASAQHILTRNPDKIAEIQKALEKGADFAMLAKRYSNCPTGKKGGDLGEFKRGTMVKAFDAAVFSAKAGEIVGPVKTKFGYHLIKVHYLK</sequence>
<comment type="subcellular location">
    <subcellularLocation>
        <location evidence="1">Cytoplasm</location>
    </subcellularLocation>
</comment>
<evidence type="ECO:0000256" key="4">
    <source>
        <dbReference type="ARBA" id="ARBA00040926"/>
    </source>
</evidence>
<dbReference type="InterPro" id="IPR052204">
    <property type="entry name" value="PpiC/parvulin_rotamase"/>
</dbReference>
<feature type="domain" description="PpiC" evidence="9">
    <location>
        <begin position="13"/>
        <end position="102"/>
    </location>
</feature>
<dbReference type="InterPro" id="IPR023058">
    <property type="entry name" value="PPIase_PpiC_CS"/>
</dbReference>
<dbReference type="RefSeq" id="WP_143870324.1">
    <property type="nucleotide sequence ID" value="NZ_CP041660.1"/>
</dbReference>
<dbReference type="Pfam" id="PF00639">
    <property type="entry name" value="Rotamase"/>
    <property type="match status" value="1"/>
</dbReference>